<dbReference type="AlphaFoldDB" id="A0A6J1DYB0"/>
<accession>A0A6J1DYB0</accession>
<proteinExistence type="predicted"/>
<gene>
    <name evidence="3" type="primary">LOC111024638</name>
</gene>
<dbReference type="InterPro" id="IPR000477">
    <property type="entry name" value="RT_dom"/>
</dbReference>
<evidence type="ECO:0000313" key="3">
    <source>
        <dbReference type="RefSeq" id="XP_022158064.1"/>
    </source>
</evidence>
<dbReference type="PANTHER" id="PTHR24559">
    <property type="entry name" value="TRANSPOSON TY3-I GAG-POL POLYPROTEIN"/>
    <property type="match status" value="1"/>
</dbReference>
<dbReference type="GeneID" id="111024638"/>
<dbReference type="InterPro" id="IPR053134">
    <property type="entry name" value="RNA-dir_DNA_polymerase"/>
</dbReference>
<dbReference type="CDD" id="cd01647">
    <property type="entry name" value="RT_LTR"/>
    <property type="match status" value="1"/>
</dbReference>
<dbReference type="InterPro" id="IPR043502">
    <property type="entry name" value="DNA/RNA_pol_sf"/>
</dbReference>
<feature type="domain" description="Reverse transcriptase" evidence="1">
    <location>
        <begin position="248"/>
        <end position="349"/>
    </location>
</feature>
<evidence type="ECO:0000259" key="1">
    <source>
        <dbReference type="Pfam" id="PF00078"/>
    </source>
</evidence>
<organism evidence="2 3">
    <name type="scientific">Momordica charantia</name>
    <name type="common">Bitter gourd</name>
    <name type="synonym">Balsam pear</name>
    <dbReference type="NCBI Taxonomy" id="3673"/>
    <lineage>
        <taxon>Eukaryota</taxon>
        <taxon>Viridiplantae</taxon>
        <taxon>Streptophyta</taxon>
        <taxon>Embryophyta</taxon>
        <taxon>Tracheophyta</taxon>
        <taxon>Spermatophyta</taxon>
        <taxon>Magnoliopsida</taxon>
        <taxon>eudicotyledons</taxon>
        <taxon>Gunneridae</taxon>
        <taxon>Pentapetalae</taxon>
        <taxon>rosids</taxon>
        <taxon>fabids</taxon>
        <taxon>Cucurbitales</taxon>
        <taxon>Cucurbitaceae</taxon>
        <taxon>Momordiceae</taxon>
        <taxon>Momordica</taxon>
    </lineage>
</organism>
<dbReference type="RefSeq" id="XP_022158064.1">
    <property type="nucleotide sequence ID" value="XM_022302372.1"/>
</dbReference>
<dbReference type="PANTHER" id="PTHR24559:SF437">
    <property type="entry name" value="RNA-DIRECTED DNA POLYMERASE HOMOLOG"/>
    <property type="match status" value="1"/>
</dbReference>
<keyword evidence="2" id="KW-1185">Reference proteome</keyword>
<sequence>MLLKEFVEVYNQTDFEDDGDTVKVILILYTELVMMGKSKSKLKVDIDLYNQVDDLDYFNHLDWGSHVWSRIVNGLKRAMNGKVALYKNKVRTNKKYQVSLQGFLLAFQIYEIVPSLITPGVNRLSETAIPQIIWYSCSRVVGTKDLREEVHSSAVLVISYPFVETELERDYQRGFEDLFPEEMPKELPPLRGIEHKIDFIPGATIPNRPAYRTNPTEAKEIQRQVDDLLAHGYVRESLSPCSVPVILVPKKDGTWRMCVDCKAINKITVKYRHPIPRLDDMLDELNGCSIFTRIDLKSGYHQIRMNVGDEWKTAFKTKYGLYEWLVMRFGLTNAPSTFMRLMNHVLVNFLGFIVSSRGVEVDSEKVKAISEWPTPKNIGEWDWNWGCTNAKP</sequence>
<dbReference type="Proteomes" id="UP000504603">
    <property type="component" value="Unplaced"/>
</dbReference>
<dbReference type="Pfam" id="PF00078">
    <property type="entry name" value="RVT_1"/>
    <property type="match status" value="1"/>
</dbReference>
<dbReference type="OrthoDB" id="407598at2759"/>
<protein>
    <submittedName>
        <fullName evidence="3">Uncharacterized protein LOC111024638</fullName>
    </submittedName>
</protein>
<dbReference type="Gene3D" id="3.10.10.10">
    <property type="entry name" value="HIV Type 1 Reverse Transcriptase, subunit A, domain 1"/>
    <property type="match status" value="1"/>
</dbReference>
<reference evidence="3" key="1">
    <citation type="submission" date="2025-08" db="UniProtKB">
        <authorList>
            <consortium name="RefSeq"/>
        </authorList>
    </citation>
    <scope>IDENTIFICATION</scope>
    <source>
        <strain evidence="3">OHB3-1</strain>
    </source>
</reference>
<name>A0A6J1DYB0_MOMCH</name>
<dbReference type="KEGG" id="mcha:111024638"/>
<evidence type="ECO:0000313" key="2">
    <source>
        <dbReference type="Proteomes" id="UP000504603"/>
    </source>
</evidence>
<dbReference type="SUPFAM" id="SSF56672">
    <property type="entry name" value="DNA/RNA polymerases"/>
    <property type="match status" value="1"/>
</dbReference>